<proteinExistence type="predicted"/>
<dbReference type="AlphaFoldDB" id="A0A1T4LHJ5"/>
<evidence type="ECO:0000256" key="1">
    <source>
        <dbReference type="SAM" id="MobiDB-lite"/>
    </source>
</evidence>
<dbReference type="Pfam" id="PF02120">
    <property type="entry name" value="Flg_hook"/>
    <property type="match status" value="1"/>
</dbReference>
<keyword evidence="4" id="KW-1185">Reference proteome</keyword>
<dbReference type="Gene3D" id="3.30.750.140">
    <property type="match status" value="1"/>
</dbReference>
<evidence type="ECO:0000259" key="2">
    <source>
        <dbReference type="Pfam" id="PF02120"/>
    </source>
</evidence>
<evidence type="ECO:0000313" key="3">
    <source>
        <dbReference type="EMBL" id="SJZ54071.1"/>
    </source>
</evidence>
<dbReference type="RefSeq" id="WP_078930285.1">
    <property type="nucleotide sequence ID" value="NZ_FUXC01000002.1"/>
</dbReference>
<organism evidence="3 4">
    <name type="scientific">Treponema berlinense</name>
    <dbReference type="NCBI Taxonomy" id="225004"/>
    <lineage>
        <taxon>Bacteria</taxon>
        <taxon>Pseudomonadati</taxon>
        <taxon>Spirochaetota</taxon>
        <taxon>Spirochaetia</taxon>
        <taxon>Spirochaetales</taxon>
        <taxon>Treponemataceae</taxon>
        <taxon>Treponema</taxon>
    </lineage>
</organism>
<name>A0A1T4LHJ5_9SPIR</name>
<feature type="domain" description="Flagellar hook-length control protein-like C-terminal" evidence="2">
    <location>
        <begin position="328"/>
        <end position="404"/>
    </location>
</feature>
<reference evidence="3 4" key="1">
    <citation type="submission" date="2017-02" db="EMBL/GenBank/DDBJ databases">
        <authorList>
            <person name="Peterson S.W."/>
        </authorList>
    </citation>
    <scope>NUCLEOTIDE SEQUENCE [LARGE SCALE GENOMIC DNA]</scope>
    <source>
        <strain evidence="3 4">ATCC BAA-909</strain>
    </source>
</reference>
<dbReference type="CDD" id="cd17470">
    <property type="entry name" value="T3SS_Flik_C"/>
    <property type="match status" value="1"/>
</dbReference>
<evidence type="ECO:0000313" key="4">
    <source>
        <dbReference type="Proteomes" id="UP000190395"/>
    </source>
</evidence>
<dbReference type="EMBL" id="FUXC01000002">
    <property type="protein sequence ID" value="SJZ54071.1"/>
    <property type="molecule type" value="Genomic_DNA"/>
</dbReference>
<dbReference type="InterPro" id="IPR038610">
    <property type="entry name" value="FliK-like_C_sf"/>
</dbReference>
<protein>
    <submittedName>
        <fullName evidence="3">Hook-length control protein FliK</fullName>
    </submittedName>
</protein>
<dbReference type="STRING" id="225004.SAMN02745152_00533"/>
<dbReference type="Proteomes" id="UP000190395">
    <property type="component" value="Unassembled WGS sequence"/>
</dbReference>
<feature type="region of interest" description="Disordered" evidence="1">
    <location>
        <begin position="34"/>
        <end position="77"/>
    </location>
</feature>
<feature type="compositionally biased region" description="Basic and acidic residues" evidence="1">
    <location>
        <begin position="40"/>
        <end position="76"/>
    </location>
</feature>
<dbReference type="OrthoDB" id="357156at2"/>
<gene>
    <name evidence="3" type="ORF">SAMN02745152_00533</name>
</gene>
<dbReference type="InterPro" id="IPR021136">
    <property type="entry name" value="Flagellar_hook_control-like_C"/>
</dbReference>
<accession>A0A1T4LHJ5</accession>
<sequence length="456" mass="50428">MQGVQLDSFVPQIQTKQISAQKFSGEGESFLEMVHSQQSKIEETSKEKNLGLKADSDSEKDEKLEKSEKSPSENKNAENAVLALLKNGQMEEIPAEKIDLTDELKNLSLEDSLESEKTGKTQISQEQLKWLKTPVVKNISETDEIEEMSSEDFAELIDSAIEFIPGQASNEELLEKAQNLALKDPEMFLKNAENLSETQGETVVLNEELKFSKNNSKLSDENEEKLKQTKKSAKIQVTDLRTEKIDSKSAEIQVEKTKERKDFNLAYKKQNENTVQFTMDFSNSVNQNITASDTQSAAANGSTFQNMLSNAIQANAPDFVKAGNIVLRDNNTGSINLVMHPEKLGNVKIALNLSDKTVSASITVHSQEAYNAVKDSIAALKNAFAGSGFETGEFNLNFANQGGQFAQNHEQNSQDGQSQFFANRVYSEYTADGGALADEKVARYVENNSYAVNIVA</sequence>
<dbReference type="GeneID" id="303366803"/>